<keyword evidence="2" id="KW-0784">Thiamine biosynthesis</keyword>
<dbReference type="GO" id="GO:0005737">
    <property type="term" value="C:cytoplasm"/>
    <property type="evidence" value="ECO:0007669"/>
    <property type="project" value="TreeGrafter"/>
</dbReference>
<dbReference type="EMBL" id="PYLS01000005">
    <property type="protein sequence ID" value="PST83053.1"/>
    <property type="molecule type" value="Genomic_DNA"/>
</dbReference>
<evidence type="ECO:0000256" key="1">
    <source>
        <dbReference type="ARBA" id="ARBA00004948"/>
    </source>
</evidence>
<dbReference type="GO" id="GO:0004789">
    <property type="term" value="F:thiamine-phosphate diphosphorylase activity"/>
    <property type="evidence" value="ECO:0007669"/>
    <property type="project" value="TreeGrafter"/>
</dbReference>
<evidence type="ECO:0000256" key="2">
    <source>
        <dbReference type="ARBA" id="ARBA00022977"/>
    </source>
</evidence>
<organism evidence="4 5">
    <name type="scientific">Pedobacter yulinensis</name>
    <dbReference type="NCBI Taxonomy" id="2126353"/>
    <lineage>
        <taxon>Bacteria</taxon>
        <taxon>Pseudomonadati</taxon>
        <taxon>Bacteroidota</taxon>
        <taxon>Sphingobacteriia</taxon>
        <taxon>Sphingobacteriales</taxon>
        <taxon>Sphingobacteriaceae</taxon>
        <taxon>Pedobacter</taxon>
    </lineage>
</organism>
<dbReference type="InterPro" id="IPR013785">
    <property type="entry name" value="Aldolase_TIM"/>
</dbReference>
<sequence>MLVVVSHPDLVHNELAQVNQMFAAGMEYFHLRKPGLSRSGQLAYLAGIRPEFRNRVALHQHHDLAEQAGTRRLHDRTEARHSRSRFEPDIVYSTSVHAGDTGLPPGHQYSYAFFGPVFQSISKPGYGAGGNQVSAPPLPQIRMVAIGGITGNNCSELLHRGFASIAVLGSIWQAGDPVAAYLSIQETWNKKDPWSSV</sequence>
<gene>
    <name evidence="4" type="ORF">C7T94_10555</name>
</gene>
<comment type="caution">
    <text evidence="4">The sequence shown here is derived from an EMBL/GenBank/DDBJ whole genome shotgun (WGS) entry which is preliminary data.</text>
</comment>
<dbReference type="InterPro" id="IPR022998">
    <property type="entry name" value="ThiamineP_synth_TenI"/>
</dbReference>
<dbReference type="Proteomes" id="UP000240912">
    <property type="component" value="Unassembled WGS sequence"/>
</dbReference>
<dbReference type="AlphaFoldDB" id="A0A2T3HKW6"/>
<dbReference type="PANTHER" id="PTHR20857:SF15">
    <property type="entry name" value="THIAMINE-PHOSPHATE SYNTHASE"/>
    <property type="match status" value="1"/>
</dbReference>
<protein>
    <recommendedName>
        <fullName evidence="3">Thiamine phosphate synthase/TenI domain-containing protein</fullName>
    </recommendedName>
</protein>
<dbReference type="OrthoDB" id="194683at2"/>
<accession>A0A2T3HKW6</accession>
<dbReference type="PANTHER" id="PTHR20857">
    <property type="entry name" value="THIAMINE-PHOSPHATE PYROPHOSPHORYLASE"/>
    <property type="match status" value="1"/>
</dbReference>
<dbReference type="Pfam" id="PF02581">
    <property type="entry name" value="TMP-TENI"/>
    <property type="match status" value="1"/>
</dbReference>
<name>A0A2T3HKW6_9SPHI</name>
<keyword evidence="5" id="KW-1185">Reference proteome</keyword>
<comment type="pathway">
    <text evidence="1">Cofactor biosynthesis; thiamine diphosphate biosynthesis.</text>
</comment>
<dbReference type="Gene3D" id="3.20.20.70">
    <property type="entry name" value="Aldolase class I"/>
    <property type="match status" value="1"/>
</dbReference>
<evidence type="ECO:0000313" key="4">
    <source>
        <dbReference type="EMBL" id="PST83053.1"/>
    </source>
</evidence>
<reference evidence="4 5" key="1">
    <citation type="submission" date="2018-03" db="EMBL/GenBank/DDBJ databases">
        <authorList>
            <person name="Keele B.F."/>
        </authorList>
    </citation>
    <scope>NUCLEOTIDE SEQUENCE [LARGE SCALE GENOMIC DNA]</scope>
    <source>
        <strain evidence="4 5">YL28-9</strain>
    </source>
</reference>
<dbReference type="GO" id="GO:0009228">
    <property type="term" value="P:thiamine biosynthetic process"/>
    <property type="evidence" value="ECO:0007669"/>
    <property type="project" value="UniProtKB-KW"/>
</dbReference>
<dbReference type="CDD" id="cd00564">
    <property type="entry name" value="TMP_TenI"/>
    <property type="match status" value="1"/>
</dbReference>
<evidence type="ECO:0000259" key="3">
    <source>
        <dbReference type="Pfam" id="PF02581"/>
    </source>
</evidence>
<dbReference type="RefSeq" id="WP_107215313.1">
    <property type="nucleotide sequence ID" value="NZ_KZ686269.1"/>
</dbReference>
<evidence type="ECO:0000313" key="5">
    <source>
        <dbReference type="Proteomes" id="UP000240912"/>
    </source>
</evidence>
<proteinExistence type="predicted"/>
<feature type="domain" description="Thiamine phosphate synthase/TenI" evidence="3">
    <location>
        <begin position="3"/>
        <end position="171"/>
    </location>
</feature>
<dbReference type="InterPro" id="IPR036206">
    <property type="entry name" value="ThiamineP_synth_sf"/>
</dbReference>
<dbReference type="SUPFAM" id="SSF51391">
    <property type="entry name" value="Thiamin phosphate synthase"/>
    <property type="match status" value="1"/>
</dbReference>